<feature type="compositionally biased region" description="Basic and acidic residues" evidence="1">
    <location>
        <begin position="805"/>
        <end position="819"/>
    </location>
</feature>
<organism evidence="2 3">
    <name type="scientific">Amborella trichopoda</name>
    <dbReference type="NCBI Taxonomy" id="13333"/>
    <lineage>
        <taxon>Eukaryota</taxon>
        <taxon>Viridiplantae</taxon>
        <taxon>Streptophyta</taxon>
        <taxon>Embryophyta</taxon>
        <taxon>Tracheophyta</taxon>
        <taxon>Spermatophyta</taxon>
        <taxon>Magnoliopsida</taxon>
        <taxon>Amborellales</taxon>
        <taxon>Amborellaceae</taxon>
        <taxon>Amborella</taxon>
    </lineage>
</organism>
<dbReference type="PANTHER" id="PTHR33621:SF2">
    <property type="entry name" value="RIBOSOMAL L1 DOMAIN-CONTAINING PROTEIN"/>
    <property type="match status" value="1"/>
</dbReference>
<dbReference type="Proteomes" id="UP000017836">
    <property type="component" value="Unassembled WGS sequence"/>
</dbReference>
<dbReference type="PANTHER" id="PTHR33621">
    <property type="entry name" value="ASPARTIC/GLUTAMIC ACID-RICH PROTEIN"/>
    <property type="match status" value="1"/>
</dbReference>
<protein>
    <submittedName>
        <fullName evidence="2">Uncharacterized protein</fullName>
    </submittedName>
</protein>
<feature type="region of interest" description="Disordered" evidence="1">
    <location>
        <begin position="158"/>
        <end position="180"/>
    </location>
</feature>
<feature type="region of interest" description="Disordered" evidence="1">
    <location>
        <begin position="733"/>
        <end position="763"/>
    </location>
</feature>
<sequence length="994" mass="110573">MDFHSLSRKELQALCKAHCIKANMSNVAMADALKELGDFEGSKVQLSEDCSESCLMENVEMTPAIGQRTSTRISSRRRMNVKEEEPVLSLPRRSCRGRKKETEQKEVANSLSICSDLQLKMKIEGTTNLSESENAQFPAQNLNEESTNTFVSENVGEISLDSGGRTSTRASTRRRRMGGKQEDLCLSLPRRSCRGRKKEMDESMDVADSSSICSVPLKMQSPIPQMLEKVCLTTSRRYNRRVQEDKKIQTTETEHKEMNSSPESGISYERTNYRQLEKLLHTGRKSTLRGWNQKIVVEENCSRDPNEGDAVAHAYSDKTVAEASITDDNTDFVVPFEVETTGITGDEKCGEDPSEEVNCSMHMASGNSVQVGETEITEEETLQPENLGTEDEKCSIVPVAHAYSDQTVADTSIIDDNADFGVTVGVEKTGITEDEKCGEDPSEEEVNSPMHMASWNSLQVGETEITEEETLQPENPGTEDEKCSIHPVEGIKSYLDMASGHFDQVAEIMITDNRDTLAPTNVSREILAIDKAFRQPETGAMEDEKCSIDPIEGVNTYLDRASNSSVQVGEIVITNDSAFGDDMCIINPTGRVDNSLDVASESFVQVGEMVITDDNDTVCPTKHSGEIPAIDETFQQLETGFTEDEKYLKDRTGVESSLDMTSNSKDHVGKVVVITENGYLESMESLAIGEISKKPEVEYIEDEKCIKDANVGVQMALEVGGALITNADASEFSTTGETFKQPETDESIENEKSNEHPRERNESSLEMALADYDEQAVEQKISSRELENECNENASSLNLESSDYDYGKETVDSRDKDFRDQDNESLKMVSGYDIAKMNDDVVVVVEELNMGAGGFISKIPSEFPMVNETSLQPDTCDLERENMTNPTHILANGNVFEPRQIKDNAFSSKLLEGKENPSESLDENQQLKNKCNEGSDRKTMARSVGRTEEDKDNRERKESKDLTGKSLRKLRALLKETIKLKKERAPLKELLENC</sequence>
<evidence type="ECO:0000256" key="1">
    <source>
        <dbReference type="SAM" id="MobiDB-lite"/>
    </source>
</evidence>
<dbReference type="EMBL" id="KI392466">
    <property type="protein sequence ID" value="ERN16331.1"/>
    <property type="molecule type" value="Genomic_DNA"/>
</dbReference>
<dbReference type="HOGENOM" id="CLU_300984_0_0_1"/>
<accession>U5CSU8</accession>
<gene>
    <name evidence="2" type="ORF">AMTR_s00182p00036380</name>
</gene>
<keyword evidence="3" id="KW-1185">Reference proteome</keyword>
<feature type="region of interest" description="Disordered" evidence="1">
    <location>
        <begin position="780"/>
        <end position="819"/>
    </location>
</feature>
<dbReference type="Gramene" id="ERN16331">
    <property type="protein sequence ID" value="ERN16331"/>
    <property type="gene ID" value="AMTR_s00182p00036380"/>
</dbReference>
<feature type="compositionally biased region" description="Low complexity" evidence="1">
    <location>
        <begin position="791"/>
        <end position="801"/>
    </location>
</feature>
<proteinExistence type="predicted"/>
<dbReference type="AlphaFoldDB" id="U5CSU8"/>
<feature type="compositionally biased region" description="Basic and acidic residues" evidence="1">
    <location>
        <begin position="749"/>
        <end position="763"/>
    </location>
</feature>
<evidence type="ECO:0000313" key="3">
    <source>
        <dbReference type="Proteomes" id="UP000017836"/>
    </source>
</evidence>
<reference evidence="3" key="1">
    <citation type="journal article" date="2013" name="Science">
        <title>The Amborella genome and the evolution of flowering plants.</title>
        <authorList>
            <consortium name="Amborella Genome Project"/>
        </authorList>
    </citation>
    <scope>NUCLEOTIDE SEQUENCE [LARGE SCALE GENOMIC DNA]</scope>
</reference>
<feature type="compositionally biased region" description="Basic and acidic residues" evidence="1">
    <location>
        <begin position="930"/>
        <end position="963"/>
    </location>
</feature>
<feature type="region of interest" description="Disordered" evidence="1">
    <location>
        <begin position="913"/>
        <end position="966"/>
    </location>
</feature>
<name>U5CSU8_AMBTC</name>
<evidence type="ECO:0000313" key="2">
    <source>
        <dbReference type="EMBL" id="ERN16331.1"/>
    </source>
</evidence>